<name>A0A423X1T0_9PEZI</name>
<proteinExistence type="predicted"/>
<dbReference type="AlphaFoldDB" id="A0A423X1T0"/>
<feature type="compositionally biased region" description="Polar residues" evidence="1">
    <location>
        <begin position="11"/>
        <end position="35"/>
    </location>
</feature>
<accession>A0A423X1T0</accession>
<keyword evidence="3" id="KW-1185">Reference proteome</keyword>
<sequence>MHIHIDVEPQPQLQSTSDKMDSTDSASKQDSSKFINSEVADTETALQNSRSSYELEVLERNKIAKQFHNADLFKTQQSHQGHKDGGDVLAFINFPEFTSTGSCTKTKFPRFAVVQLTRDEVLSTGSSLLRERLDSETYQRRVKQAAGPLPNGIKYVLDLSPSTEEDEYTVALQRLSITTGVKLWYRTVAIGVSVDAVAGHDDSCGCNERWDDPYLIDGPPASIRGATAISSFDIAAYLFDTGAWTIDQYRNIDEFCPVRQGANLLRLFRSLADKDLHIDSAPRLWTLVGLFGMFEMTNYNLLRDQVTAWFNDGNNFAFVELLPEETIRIGTILKAPALYEPAFRILVNERALAIAGGNPRQTNKTIFNRKISDCLNGTEDMEKIVQKIEHAGVAMAERYKMSIDNLCTSDTLTMLGVQEWVKLMDVGRVIPAGEPVSASYKALMRLIRLEFRLAVEHVLQLPARMLPTDVRLTGKYEDIDAALTFSVPKNELDCGKSFRDVYATLNKAQRALCPLVWLGLRDMNMGYFQNLERIRRAALRFAVDFEDAKKQGKLYPGSYTADFDTYDSKFYDDILKHALVQLRNYVMPMVSRSEVDFHYALTPHMVLCLSEREMGYCRYEDETAYEASIPEAEFGPSGPGPAFRTGTTVFSVTDSIAEAMEEFTVNSDDDVASTVVGSEMAQDGISTVYDRSRVIAQSASVMSETFTDVGMSAAYAEAVAVPVGEQMPDQTAENIDDDDIYGASDLDSESEFELEDDVDDDDDGNDSHDTNDAHDTKNSQEAHDLDAAHGTNETRGVKAARDADNTHVVNDTDVRKEDGANDDVGPHDYDEVDEDDDIEVISLPDSDVSGYL</sequence>
<reference evidence="2 3" key="1">
    <citation type="submission" date="2015-09" db="EMBL/GenBank/DDBJ databases">
        <title>Host preference determinants of Valsa canker pathogens revealed by comparative genomics.</title>
        <authorList>
            <person name="Yin Z."/>
            <person name="Huang L."/>
        </authorList>
    </citation>
    <scope>NUCLEOTIDE SEQUENCE [LARGE SCALE GENOMIC DNA]</scope>
    <source>
        <strain evidence="2 3">03-1</strain>
    </source>
</reference>
<evidence type="ECO:0000256" key="1">
    <source>
        <dbReference type="SAM" id="MobiDB-lite"/>
    </source>
</evidence>
<protein>
    <submittedName>
        <fullName evidence="2">Uncharacterized protein</fullName>
    </submittedName>
</protein>
<evidence type="ECO:0000313" key="2">
    <source>
        <dbReference type="EMBL" id="ROW09825.1"/>
    </source>
</evidence>
<dbReference type="OrthoDB" id="5371510at2759"/>
<feature type="region of interest" description="Disordered" evidence="1">
    <location>
        <begin position="729"/>
        <end position="852"/>
    </location>
</feature>
<organism evidence="2 3">
    <name type="scientific">Cytospora schulzeri</name>
    <dbReference type="NCBI Taxonomy" id="448051"/>
    <lineage>
        <taxon>Eukaryota</taxon>
        <taxon>Fungi</taxon>
        <taxon>Dikarya</taxon>
        <taxon>Ascomycota</taxon>
        <taxon>Pezizomycotina</taxon>
        <taxon>Sordariomycetes</taxon>
        <taxon>Sordariomycetidae</taxon>
        <taxon>Diaporthales</taxon>
        <taxon>Cytosporaceae</taxon>
        <taxon>Cytospora</taxon>
    </lineage>
</organism>
<evidence type="ECO:0000313" key="3">
    <source>
        <dbReference type="Proteomes" id="UP000283895"/>
    </source>
</evidence>
<gene>
    <name evidence="2" type="ORF">VMCG_02503</name>
</gene>
<feature type="compositionally biased region" description="Basic and acidic residues" evidence="1">
    <location>
        <begin position="795"/>
        <end position="829"/>
    </location>
</feature>
<feature type="region of interest" description="Disordered" evidence="1">
    <location>
        <begin position="1"/>
        <end position="41"/>
    </location>
</feature>
<comment type="caution">
    <text evidence="2">The sequence shown here is derived from an EMBL/GenBank/DDBJ whole genome shotgun (WGS) entry which is preliminary data.</text>
</comment>
<feature type="compositionally biased region" description="Basic and acidic residues" evidence="1">
    <location>
        <begin position="765"/>
        <end position="787"/>
    </location>
</feature>
<dbReference type="EMBL" id="LKEA01000004">
    <property type="protein sequence ID" value="ROW09825.1"/>
    <property type="molecule type" value="Genomic_DNA"/>
</dbReference>
<feature type="compositionally biased region" description="Acidic residues" evidence="1">
    <location>
        <begin position="734"/>
        <end position="764"/>
    </location>
</feature>
<dbReference type="Proteomes" id="UP000283895">
    <property type="component" value="Unassembled WGS sequence"/>
</dbReference>
<feature type="compositionally biased region" description="Acidic residues" evidence="1">
    <location>
        <begin position="830"/>
        <end position="839"/>
    </location>
</feature>